<sequence length="125" mass="13463">MSKVLASLAMVAGGSLVEEEEEGGQDTGADLALVPSNGQPSSREGDWDLSLLVGGSLGGKNTFLKFRCSVLAERPDNPPAYALHMTYKTIQAETKLLSALLHAHGMREVRLRNLINLELAPRYIS</sequence>
<feature type="region of interest" description="Disordered" evidence="1">
    <location>
        <begin position="17"/>
        <end position="45"/>
    </location>
</feature>
<protein>
    <submittedName>
        <fullName evidence="2">Uncharacterized protein</fullName>
    </submittedName>
</protein>
<evidence type="ECO:0000313" key="2">
    <source>
        <dbReference type="EMBL" id="CAB3371928.1"/>
    </source>
</evidence>
<dbReference type="AlphaFoldDB" id="A0A8S1CV54"/>
<organism evidence="2 3">
    <name type="scientific">Cloeon dipterum</name>
    <dbReference type="NCBI Taxonomy" id="197152"/>
    <lineage>
        <taxon>Eukaryota</taxon>
        <taxon>Metazoa</taxon>
        <taxon>Ecdysozoa</taxon>
        <taxon>Arthropoda</taxon>
        <taxon>Hexapoda</taxon>
        <taxon>Insecta</taxon>
        <taxon>Pterygota</taxon>
        <taxon>Palaeoptera</taxon>
        <taxon>Ephemeroptera</taxon>
        <taxon>Pisciforma</taxon>
        <taxon>Baetidae</taxon>
        <taxon>Cloeon</taxon>
    </lineage>
</organism>
<dbReference type="EMBL" id="CADEPI010000066">
    <property type="protein sequence ID" value="CAB3371928.1"/>
    <property type="molecule type" value="Genomic_DNA"/>
</dbReference>
<gene>
    <name evidence="2" type="ORF">CLODIP_2_CD00465</name>
</gene>
<accession>A0A8S1CV54</accession>
<proteinExistence type="predicted"/>
<reference evidence="2 3" key="1">
    <citation type="submission" date="2020-04" db="EMBL/GenBank/DDBJ databases">
        <authorList>
            <person name="Alioto T."/>
            <person name="Alioto T."/>
            <person name="Gomez Garrido J."/>
        </authorList>
    </citation>
    <scope>NUCLEOTIDE SEQUENCE [LARGE SCALE GENOMIC DNA]</scope>
</reference>
<dbReference type="OrthoDB" id="2016263at2759"/>
<name>A0A8S1CV54_9INSE</name>
<comment type="caution">
    <text evidence="2">The sequence shown here is derived from an EMBL/GenBank/DDBJ whole genome shotgun (WGS) entry which is preliminary data.</text>
</comment>
<dbReference type="Proteomes" id="UP000494165">
    <property type="component" value="Unassembled WGS sequence"/>
</dbReference>
<keyword evidence="3" id="KW-1185">Reference proteome</keyword>
<evidence type="ECO:0000313" key="3">
    <source>
        <dbReference type="Proteomes" id="UP000494165"/>
    </source>
</evidence>
<evidence type="ECO:0000256" key="1">
    <source>
        <dbReference type="SAM" id="MobiDB-lite"/>
    </source>
</evidence>